<dbReference type="SUPFAM" id="SSF56935">
    <property type="entry name" value="Porins"/>
    <property type="match status" value="1"/>
</dbReference>
<dbReference type="InterPro" id="IPR012910">
    <property type="entry name" value="Plug_dom"/>
</dbReference>
<comment type="similarity">
    <text evidence="10 11">Belongs to the TonB-dependent receptor family.</text>
</comment>
<dbReference type="InterPro" id="IPR037066">
    <property type="entry name" value="Plug_dom_sf"/>
</dbReference>
<feature type="chain" id="PRO_5046583715" evidence="12">
    <location>
        <begin position="23"/>
        <end position="683"/>
    </location>
</feature>
<evidence type="ECO:0000259" key="13">
    <source>
        <dbReference type="Pfam" id="PF00593"/>
    </source>
</evidence>
<sequence>MKRFKKYHLVICLLFAAFNGDGQTMISDTVAHALDEVVITTGQYTPQSLRRSLYNVRVISAAQIQARGAVNILQVLNTQLGVRLSNDNTLGVTDIQLMGMSGRSIKILLDGVPVMDRNDTRESLSQIDVQTIERIEIVEGPMSVTYGSDALAGVINIITKDAGMAQYSVQARVQEETAGKEYYPFGYKGLHQQSVNGSYKFRRPFTLSGGISHIQFNGFGGDDYGREKAWLPKEQYLGHIRAGYRTEKNNIYYRLDVLDETITKKGALNLSIRKAFDQLYQTRRYMHQVQDQWTLGHRFNLATFLSYTNYQRRTKSSSHNFETGEDALTAGAGEQDLAKFNTLFFRTQGVYTFNKKFSVQPGIEISRDNASGNRIKGDPLIADYAFFASAEYKPADRINIRPGFRVIKNSIYDAPPVVPALHIKLGVSSTSDLWFSYAQGYRAPALRELYFDFVDANHTIYGNPGLKAETSQSLNVSWNTFLNRSGWKTSFSFSAFYNVFDDLIDYATDPNNNTATILFNVSKFKTTGILLQHNLIIKQLQLDWGLSYIGRYNRFQENDQELPAFNWSPEANANLYYNITKPALQLALAYKFTDARKQYQLKNGSDISEGVRLTKMAAFHWADFSVTKKLWSLLSVQAGVKNIFDISNINNTIGGDGAHSSSGPVPISYGRSFFIGLNYHFHK</sequence>
<name>A0ABS8PVX8_9BACT</name>
<keyword evidence="8 15" id="KW-0675">Receptor</keyword>
<dbReference type="Pfam" id="PF00593">
    <property type="entry name" value="TonB_dep_Rec_b-barrel"/>
    <property type="match status" value="1"/>
</dbReference>
<evidence type="ECO:0000256" key="1">
    <source>
        <dbReference type="ARBA" id="ARBA00004571"/>
    </source>
</evidence>
<comment type="subcellular location">
    <subcellularLocation>
        <location evidence="1 10">Cell outer membrane</location>
        <topology evidence="1 10">Multi-pass membrane protein</topology>
    </subcellularLocation>
</comment>
<evidence type="ECO:0000313" key="15">
    <source>
        <dbReference type="EMBL" id="MCD2424056.1"/>
    </source>
</evidence>
<evidence type="ECO:0000256" key="10">
    <source>
        <dbReference type="PROSITE-ProRule" id="PRU01360"/>
    </source>
</evidence>
<evidence type="ECO:0000313" key="16">
    <source>
        <dbReference type="Proteomes" id="UP001199816"/>
    </source>
</evidence>
<keyword evidence="3 10" id="KW-1134">Transmembrane beta strand</keyword>
<evidence type="ECO:0000256" key="12">
    <source>
        <dbReference type="SAM" id="SignalP"/>
    </source>
</evidence>
<dbReference type="PANTHER" id="PTHR30069">
    <property type="entry name" value="TONB-DEPENDENT OUTER MEMBRANE RECEPTOR"/>
    <property type="match status" value="1"/>
</dbReference>
<keyword evidence="6 11" id="KW-0798">TonB box</keyword>
<dbReference type="Gene3D" id="2.40.170.20">
    <property type="entry name" value="TonB-dependent receptor, beta-barrel domain"/>
    <property type="match status" value="1"/>
</dbReference>
<feature type="domain" description="TonB-dependent receptor plug" evidence="14">
    <location>
        <begin position="50"/>
        <end position="154"/>
    </location>
</feature>
<organism evidence="15 16">
    <name type="scientific">Niabella pedocola</name>
    <dbReference type="NCBI Taxonomy" id="1752077"/>
    <lineage>
        <taxon>Bacteria</taxon>
        <taxon>Pseudomonadati</taxon>
        <taxon>Bacteroidota</taxon>
        <taxon>Chitinophagia</taxon>
        <taxon>Chitinophagales</taxon>
        <taxon>Chitinophagaceae</taxon>
        <taxon>Niabella</taxon>
    </lineage>
</organism>
<evidence type="ECO:0000256" key="8">
    <source>
        <dbReference type="ARBA" id="ARBA00023170"/>
    </source>
</evidence>
<feature type="domain" description="TonB-dependent receptor-like beta-barrel" evidence="13">
    <location>
        <begin position="227"/>
        <end position="643"/>
    </location>
</feature>
<evidence type="ECO:0000256" key="2">
    <source>
        <dbReference type="ARBA" id="ARBA00022448"/>
    </source>
</evidence>
<evidence type="ECO:0000256" key="7">
    <source>
        <dbReference type="ARBA" id="ARBA00023136"/>
    </source>
</evidence>
<dbReference type="InterPro" id="IPR039426">
    <property type="entry name" value="TonB-dep_rcpt-like"/>
</dbReference>
<dbReference type="PROSITE" id="PS52016">
    <property type="entry name" value="TONB_DEPENDENT_REC_3"/>
    <property type="match status" value="1"/>
</dbReference>
<dbReference type="Gene3D" id="2.170.130.10">
    <property type="entry name" value="TonB-dependent receptor, plug domain"/>
    <property type="match status" value="1"/>
</dbReference>
<keyword evidence="4 10" id="KW-0812">Transmembrane</keyword>
<evidence type="ECO:0000256" key="3">
    <source>
        <dbReference type="ARBA" id="ARBA00022452"/>
    </source>
</evidence>
<gene>
    <name evidence="15" type="ORF">LQ567_14855</name>
</gene>
<dbReference type="InterPro" id="IPR036942">
    <property type="entry name" value="Beta-barrel_TonB_sf"/>
</dbReference>
<evidence type="ECO:0000256" key="6">
    <source>
        <dbReference type="ARBA" id="ARBA00023077"/>
    </source>
</evidence>
<evidence type="ECO:0000259" key="14">
    <source>
        <dbReference type="Pfam" id="PF07715"/>
    </source>
</evidence>
<keyword evidence="5 12" id="KW-0732">Signal</keyword>
<dbReference type="Proteomes" id="UP001199816">
    <property type="component" value="Unassembled WGS sequence"/>
</dbReference>
<evidence type="ECO:0000256" key="11">
    <source>
        <dbReference type="RuleBase" id="RU003357"/>
    </source>
</evidence>
<evidence type="ECO:0000256" key="9">
    <source>
        <dbReference type="ARBA" id="ARBA00023237"/>
    </source>
</evidence>
<keyword evidence="9 10" id="KW-0998">Cell outer membrane</keyword>
<dbReference type="EMBL" id="JAJNEC010000005">
    <property type="protein sequence ID" value="MCD2424056.1"/>
    <property type="molecule type" value="Genomic_DNA"/>
</dbReference>
<dbReference type="InterPro" id="IPR000531">
    <property type="entry name" value="Beta-barrel_TonB"/>
</dbReference>
<keyword evidence="2 10" id="KW-0813">Transport</keyword>
<keyword evidence="7 10" id="KW-0472">Membrane</keyword>
<dbReference type="PANTHER" id="PTHR30069:SF29">
    <property type="entry name" value="HEMOGLOBIN AND HEMOGLOBIN-HAPTOGLOBIN-BINDING PROTEIN 1-RELATED"/>
    <property type="match status" value="1"/>
</dbReference>
<dbReference type="CDD" id="cd01347">
    <property type="entry name" value="ligand_gated_channel"/>
    <property type="match status" value="1"/>
</dbReference>
<evidence type="ECO:0000256" key="4">
    <source>
        <dbReference type="ARBA" id="ARBA00022692"/>
    </source>
</evidence>
<dbReference type="Pfam" id="PF07715">
    <property type="entry name" value="Plug"/>
    <property type="match status" value="1"/>
</dbReference>
<protein>
    <submittedName>
        <fullName evidence="15">TonB-dependent receptor</fullName>
    </submittedName>
</protein>
<accession>A0ABS8PVX8</accession>
<comment type="caution">
    <text evidence="15">The sequence shown here is derived from an EMBL/GenBank/DDBJ whole genome shotgun (WGS) entry which is preliminary data.</text>
</comment>
<reference evidence="15 16" key="1">
    <citation type="submission" date="2021-11" db="EMBL/GenBank/DDBJ databases">
        <title>Genomic of Niabella pedocola.</title>
        <authorList>
            <person name="Wu T."/>
        </authorList>
    </citation>
    <scope>NUCLEOTIDE SEQUENCE [LARGE SCALE GENOMIC DNA]</scope>
    <source>
        <strain evidence="15 16">JCM 31011</strain>
    </source>
</reference>
<keyword evidence="16" id="KW-1185">Reference proteome</keyword>
<dbReference type="RefSeq" id="WP_231005311.1">
    <property type="nucleotide sequence ID" value="NZ_JAJNEC010000005.1"/>
</dbReference>
<evidence type="ECO:0000256" key="5">
    <source>
        <dbReference type="ARBA" id="ARBA00022729"/>
    </source>
</evidence>
<feature type="signal peptide" evidence="12">
    <location>
        <begin position="1"/>
        <end position="22"/>
    </location>
</feature>
<proteinExistence type="inferred from homology"/>